<feature type="signal peptide" evidence="2">
    <location>
        <begin position="1"/>
        <end position="16"/>
    </location>
</feature>
<protein>
    <submittedName>
        <fullName evidence="3">Putative dual specificity testis-specific protein kinase 1</fullName>
    </submittedName>
</protein>
<dbReference type="EMBL" id="GGFL01013588">
    <property type="protein sequence ID" value="MBW77766.1"/>
    <property type="molecule type" value="Transcribed_RNA"/>
</dbReference>
<keyword evidence="3" id="KW-0808">Transferase</keyword>
<name>A0A2M4DJP4_ANODA</name>
<evidence type="ECO:0000256" key="1">
    <source>
        <dbReference type="SAM" id="MobiDB-lite"/>
    </source>
</evidence>
<proteinExistence type="predicted"/>
<reference evidence="3" key="1">
    <citation type="submission" date="2018-01" db="EMBL/GenBank/DDBJ databases">
        <title>An insight into the sialome of Amazonian anophelines.</title>
        <authorList>
            <person name="Ribeiro J.M."/>
            <person name="Scarpassa V."/>
            <person name="Calvo E."/>
        </authorList>
    </citation>
    <scope>NUCLEOTIDE SEQUENCE</scope>
</reference>
<evidence type="ECO:0000256" key="2">
    <source>
        <dbReference type="SAM" id="SignalP"/>
    </source>
</evidence>
<feature type="region of interest" description="Disordered" evidence="1">
    <location>
        <begin position="70"/>
        <end position="117"/>
    </location>
</feature>
<accession>A0A2M4DJP4</accession>
<organism evidence="3">
    <name type="scientific">Anopheles darlingi</name>
    <name type="common">Mosquito</name>
    <dbReference type="NCBI Taxonomy" id="43151"/>
    <lineage>
        <taxon>Eukaryota</taxon>
        <taxon>Metazoa</taxon>
        <taxon>Ecdysozoa</taxon>
        <taxon>Arthropoda</taxon>
        <taxon>Hexapoda</taxon>
        <taxon>Insecta</taxon>
        <taxon>Pterygota</taxon>
        <taxon>Neoptera</taxon>
        <taxon>Endopterygota</taxon>
        <taxon>Diptera</taxon>
        <taxon>Nematocera</taxon>
        <taxon>Culicoidea</taxon>
        <taxon>Culicidae</taxon>
        <taxon>Anophelinae</taxon>
        <taxon>Anopheles</taxon>
    </lineage>
</organism>
<feature type="compositionally biased region" description="Low complexity" evidence="1">
    <location>
        <begin position="93"/>
        <end position="102"/>
    </location>
</feature>
<evidence type="ECO:0000313" key="3">
    <source>
        <dbReference type="EMBL" id="MBW77766.1"/>
    </source>
</evidence>
<keyword evidence="2" id="KW-0732">Signal</keyword>
<dbReference type="GO" id="GO:0016301">
    <property type="term" value="F:kinase activity"/>
    <property type="evidence" value="ECO:0007669"/>
    <property type="project" value="UniProtKB-KW"/>
</dbReference>
<keyword evidence="3" id="KW-0418">Kinase</keyword>
<sequence length="129" mass="13125">MLLLLLLATVIATASCSLVVPVLRHVSVEMVASSSSSSVVVRSLLVVLHEPLVASAVLSQSELTLTGVRSALSSPTVEPRRRSTAVPPPPLGPCGSSGSSSTPTPPGTCPVIPAADGWPKRANIHPTSC</sequence>
<feature type="chain" id="PRO_5014999228" evidence="2">
    <location>
        <begin position="17"/>
        <end position="129"/>
    </location>
</feature>
<dbReference type="AlphaFoldDB" id="A0A2M4DJP4"/>